<organism evidence="14 15">
    <name type="scientific">Lactobacillus xylocopicola</name>
    <dbReference type="NCBI Taxonomy" id="2976676"/>
    <lineage>
        <taxon>Bacteria</taxon>
        <taxon>Bacillati</taxon>
        <taxon>Bacillota</taxon>
        <taxon>Bacilli</taxon>
        <taxon>Lactobacillales</taxon>
        <taxon>Lactobacillaceae</taxon>
        <taxon>Lactobacillus</taxon>
    </lineage>
</organism>
<comment type="function">
    <text evidence="10">Catalyzes the addition of an amino acid to the nucleotide precursor UDP-N-acetylmuramoyl-L-alanyl-D-glutamate (UMAG) in the biosynthesis of bacterial cell-wall peptidoglycan.</text>
</comment>
<dbReference type="InterPro" id="IPR036565">
    <property type="entry name" value="Mur-like_cat_sf"/>
</dbReference>
<dbReference type="InterPro" id="IPR005761">
    <property type="entry name" value="UDP-N-AcMur-Glu-dNH2Pim_ligase"/>
</dbReference>
<evidence type="ECO:0000256" key="4">
    <source>
        <dbReference type="ARBA" id="ARBA00022598"/>
    </source>
</evidence>
<dbReference type="PANTHER" id="PTHR23135:SF4">
    <property type="entry name" value="UDP-N-ACETYLMURAMOYL-L-ALANYL-D-GLUTAMATE--2,6-DIAMINOPIMELATE LIGASE MURE HOMOLOG, CHLOROPLASTIC"/>
    <property type="match status" value="1"/>
</dbReference>
<dbReference type="HAMAP" id="MF_00208">
    <property type="entry name" value="MurE"/>
    <property type="match status" value="1"/>
</dbReference>
<accession>A0ABM8BFS3</accession>
<dbReference type="NCBIfam" id="NF001127">
    <property type="entry name" value="PRK00139.2-1"/>
    <property type="match status" value="1"/>
</dbReference>
<keyword evidence="9 10" id="KW-0961">Cell wall biogenesis/degradation</keyword>
<comment type="pathway">
    <text evidence="1 10 11">Cell wall biogenesis; peptidoglycan biosynthesis.</text>
</comment>
<feature type="domain" description="Mur ligase central" evidence="13">
    <location>
        <begin position="114"/>
        <end position="335"/>
    </location>
</feature>
<evidence type="ECO:0000259" key="13">
    <source>
        <dbReference type="Pfam" id="PF08245"/>
    </source>
</evidence>
<dbReference type="Pfam" id="PF02875">
    <property type="entry name" value="Mur_ligase_C"/>
    <property type="match status" value="1"/>
</dbReference>
<comment type="subcellular location">
    <subcellularLocation>
        <location evidence="10 11">Cytoplasm</location>
    </subcellularLocation>
</comment>
<dbReference type="NCBIfam" id="NF001130">
    <property type="entry name" value="PRK00139.2-4"/>
    <property type="match status" value="1"/>
</dbReference>
<dbReference type="SUPFAM" id="SSF63418">
    <property type="entry name" value="MurE/MurF N-terminal domain"/>
    <property type="match status" value="1"/>
</dbReference>
<comment type="cofactor">
    <cofactor evidence="10">
        <name>Mg(2+)</name>
        <dbReference type="ChEBI" id="CHEBI:18420"/>
    </cofactor>
</comment>
<evidence type="ECO:0000256" key="9">
    <source>
        <dbReference type="ARBA" id="ARBA00023316"/>
    </source>
</evidence>
<evidence type="ECO:0000256" key="11">
    <source>
        <dbReference type="RuleBase" id="RU004135"/>
    </source>
</evidence>
<evidence type="ECO:0000259" key="12">
    <source>
        <dbReference type="Pfam" id="PF02875"/>
    </source>
</evidence>
<dbReference type="Gene3D" id="3.40.1190.10">
    <property type="entry name" value="Mur-like, catalytic domain"/>
    <property type="match status" value="1"/>
</dbReference>
<dbReference type="Pfam" id="PF08245">
    <property type="entry name" value="Mur_ligase_M"/>
    <property type="match status" value="1"/>
</dbReference>
<keyword evidence="10" id="KW-0460">Magnesium</keyword>
<dbReference type="EC" id="6.3.2.-" evidence="10"/>
<dbReference type="InterPro" id="IPR004101">
    <property type="entry name" value="Mur_ligase_C"/>
</dbReference>
<feature type="binding site" evidence="10">
    <location>
        <position position="197"/>
    </location>
    <ligand>
        <name>UDP-N-acetyl-alpha-D-muramoyl-L-alanyl-D-glutamate</name>
        <dbReference type="ChEBI" id="CHEBI:83900"/>
    </ligand>
</feature>
<evidence type="ECO:0000256" key="3">
    <source>
        <dbReference type="ARBA" id="ARBA00022490"/>
    </source>
</evidence>
<keyword evidence="3 10" id="KW-0963">Cytoplasm</keyword>
<dbReference type="InterPro" id="IPR018109">
    <property type="entry name" value="Folylpolyglutamate_synth_CS"/>
</dbReference>
<dbReference type="EMBL" id="AP026803">
    <property type="protein sequence ID" value="BDR59965.1"/>
    <property type="molecule type" value="Genomic_DNA"/>
</dbReference>
<reference evidence="14 15" key="1">
    <citation type="journal article" date="2023" name="Microbiol. Spectr.">
        <title>Symbiosis of Carpenter Bees with Uncharacterized Lactic Acid Bacteria Showing NAD Auxotrophy.</title>
        <authorList>
            <person name="Kawasaki S."/>
            <person name="Ozawa K."/>
            <person name="Mori T."/>
            <person name="Yamamoto A."/>
            <person name="Ito M."/>
            <person name="Ohkuma M."/>
            <person name="Sakamoto M."/>
            <person name="Matsutani M."/>
        </authorList>
    </citation>
    <scope>NUCLEOTIDE SEQUENCE [LARGE SCALE GENOMIC DNA]</scope>
    <source>
        <strain evidence="14 15">Kim32-2</strain>
    </source>
</reference>
<keyword evidence="6 10" id="KW-0067">ATP-binding</keyword>
<dbReference type="PROSITE" id="PS01011">
    <property type="entry name" value="FOLYLPOLYGLU_SYNT_1"/>
    <property type="match status" value="1"/>
</dbReference>
<evidence type="ECO:0000313" key="15">
    <source>
        <dbReference type="Proteomes" id="UP001321741"/>
    </source>
</evidence>
<keyword evidence="4 10" id="KW-0436">Ligase</keyword>
<evidence type="ECO:0000256" key="10">
    <source>
        <dbReference type="HAMAP-Rule" id="MF_00208"/>
    </source>
</evidence>
<proteinExistence type="inferred from homology"/>
<evidence type="ECO:0000256" key="2">
    <source>
        <dbReference type="ARBA" id="ARBA00005898"/>
    </source>
</evidence>
<keyword evidence="10 11" id="KW-0131">Cell cycle</keyword>
<comment type="caution">
    <text evidence="10">Lacks conserved residue(s) required for the propagation of feature annotation.</text>
</comment>
<dbReference type="PANTHER" id="PTHR23135">
    <property type="entry name" value="MUR LIGASE FAMILY MEMBER"/>
    <property type="match status" value="1"/>
</dbReference>
<evidence type="ECO:0000256" key="7">
    <source>
        <dbReference type="ARBA" id="ARBA00022960"/>
    </source>
</evidence>
<dbReference type="InterPro" id="IPR035911">
    <property type="entry name" value="MurE/MurF_N"/>
</dbReference>
<evidence type="ECO:0000256" key="5">
    <source>
        <dbReference type="ARBA" id="ARBA00022741"/>
    </source>
</evidence>
<evidence type="ECO:0000256" key="6">
    <source>
        <dbReference type="ARBA" id="ARBA00022840"/>
    </source>
</evidence>
<name>A0ABM8BFS3_9LACO</name>
<keyword evidence="7 10" id="KW-0133">Cell shape</keyword>
<sequence>MSISLNTCILILKEHHLLKSSAVQDTVMTRMEYVSYDSRDIQTNTLFFCKGAGFRPTYLSMAKDNGANCYVAEQPYPEGKGMHALIVRDVSKAMALLSAAFFRFPQDDLYVVGITGTKGKTTTAYFLKGMLDQINGGKTALLSSVNNVVGQQPEDTFKSSLTTPESLDLFRDMRNAADNGMTHLVMEVSSQAYKKNRVFGLTYDLGFFLNITPDHIGPNEHPNFADYLHCKLQLLVNARKCIINAQTDRFSEVYAAATTTTEPNSIYLFADEQFANPELKETIDFRYAAQESDMVQTCFQVLCVSDKAKALEIAGNYRLKMLGDFNQSNGTAAIIGAGLAGMNHDDAARGIAAVTVPGRMQTEVTQEHGVVVVDYAHNEASMMALMGFMQREFDNPKIIVVVGAPGDKGESRRAGFSHSLNVYADKVFLTTDDPGFEDPKQIAEEINAGIDHSRVEVTFELDRAKAIHDAIVLAGKNDVVLICGKGEDNFQKIRGIDTPYLSDITVAQQAINELEGQDEHFKH</sequence>
<dbReference type="SUPFAM" id="SSF53244">
    <property type="entry name" value="MurD-like peptide ligases, peptide-binding domain"/>
    <property type="match status" value="1"/>
</dbReference>
<dbReference type="InterPro" id="IPR036615">
    <property type="entry name" value="Mur_ligase_C_dom_sf"/>
</dbReference>
<comment type="similarity">
    <text evidence="2 10">Belongs to the MurCDEF family. MurE subfamily.</text>
</comment>
<gene>
    <name evidence="10 14" type="primary">murE</name>
    <name evidence="14" type="ORF">KIM322_02260</name>
</gene>
<feature type="modified residue" description="N6-carboxylysine" evidence="10">
    <location>
        <position position="231"/>
    </location>
</feature>
<feature type="domain" description="Mur ligase C-terminal" evidence="12">
    <location>
        <begin position="358"/>
        <end position="486"/>
    </location>
</feature>
<dbReference type="RefSeq" id="WP_317637686.1">
    <property type="nucleotide sequence ID" value="NZ_AP026803.1"/>
</dbReference>
<feature type="binding site" evidence="10">
    <location>
        <position position="189"/>
    </location>
    <ligand>
        <name>UDP-N-acetyl-alpha-D-muramoyl-L-alanyl-D-glutamate</name>
        <dbReference type="ChEBI" id="CHEBI:83900"/>
    </ligand>
</feature>
<evidence type="ECO:0000313" key="14">
    <source>
        <dbReference type="EMBL" id="BDR59965.1"/>
    </source>
</evidence>
<feature type="binding site" evidence="10">
    <location>
        <begin position="116"/>
        <end position="122"/>
    </location>
    <ligand>
        <name>ATP</name>
        <dbReference type="ChEBI" id="CHEBI:30616"/>
    </ligand>
</feature>
<dbReference type="Proteomes" id="UP001321741">
    <property type="component" value="Chromosome"/>
</dbReference>
<dbReference type="InterPro" id="IPR013221">
    <property type="entry name" value="Mur_ligase_cen"/>
</dbReference>
<evidence type="ECO:0000256" key="1">
    <source>
        <dbReference type="ARBA" id="ARBA00004752"/>
    </source>
</evidence>
<keyword evidence="8 10" id="KW-0573">Peptidoglycan synthesis</keyword>
<dbReference type="Gene3D" id="3.90.190.20">
    <property type="entry name" value="Mur ligase, C-terminal domain"/>
    <property type="match status" value="1"/>
</dbReference>
<comment type="PTM">
    <text evidence="10">Carboxylation is probably crucial for Mg(2+) binding and, consequently, for the gamma-phosphate positioning of ATP.</text>
</comment>
<dbReference type="SUPFAM" id="SSF53623">
    <property type="entry name" value="MurD-like peptide ligases, catalytic domain"/>
    <property type="match status" value="1"/>
</dbReference>
<feature type="binding site" evidence="10">
    <location>
        <begin position="162"/>
        <end position="163"/>
    </location>
    <ligand>
        <name>UDP-N-acetyl-alpha-D-muramoyl-L-alanyl-D-glutamate</name>
        <dbReference type="ChEBI" id="CHEBI:83900"/>
    </ligand>
</feature>
<keyword evidence="5 10" id="KW-0547">Nucleotide-binding</keyword>
<keyword evidence="15" id="KW-1185">Reference proteome</keyword>
<dbReference type="NCBIfam" id="TIGR01085">
    <property type="entry name" value="murE"/>
    <property type="match status" value="1"/>
</dbReference>
<feature type="binding site" evidence="10">
    <location>
        <position position="38"/>
    </location>
    <ligand>
        <name>UDP-N-acetyl-alpha-D-muramoyl-L-alanyl-D-glutamate</name>
        <dbReference type="ChEBI" id="CHEBI:83900"/>
    </ligand>
</feature>
<keyword evidence="10 11" id="KW-0132">Cell division</keyword>
<dbReference type="Gene3D" id="3.40.1390.10">
    <property type="entry name" value="MurE/MurF, N-terminal domain"/>
    <property type="match status" value="1"/>
</dbReference>
<evidence type="ECO:0000256" key="8">
    <source>
        <dbReference type="ARBA" id="ARBA00022984"/>
    </source>
</evidence>
<protein>
    <recommendedName>
        <fullName evidence="10">UDP-N-acetylmuramyl-tripeptide synthetase</fullName>
        <ecNumber evidence="10">6.3.2.-</ecNumber>
    </recommendedName>
    <alternativeName>
        <fullName evidence="10">UDP-MurNAc-tripeptide synthetase</fullName>
    </alternativeName>
</protein>